<feature type="transmembrane region" description="Helical" evidence="2">
    <location>
        <begin position="58"/>
        <end position="80"/>
    </location>
</feature>
<dbReference type="PANTHER" id="PTHR37938">
    <property type="entry name" value="BLL0215 PROTEIN"/>
    <property type="match status" value="1"/>
</dbReference>
<feature type="transmembrane region" description="Helical" evidence="2">
    <location>
        <begin position="292"/>
        <end position="313"/>
    </location>
</feature>
<sequence length="542" mass="61647">MAEKIREKAASATKQDPWASGRQRFNLQQFRRKGRKNKWTFSGQQPDEEVRLVVRRHWWFLIQPGAPVIGLALLLVLLLWASTVLPGDTTLWWAINGLLFLCLLGVGGWFAYRHLVAWWYETYIITNKRIINARGLLQPTRQQTPLEKVEQVGTGVDSMLGLFLGFGTVHVYLAGGDLVMKEVPHPKKVRDAIQGITDEIKAKKKPEPPIPQVEDPALANVLKELAKGKPVPELQNADADLPPLRGEEGRFQGPRRTFGGVLRIPTDVRYTSGEYTVKYVQRSRYVLWRNEIIPAAVLLVVLPLTLLMPSFNLVTGPFLGYWLFFMGVVVLGLLVSMGLIYMNYVDDVYILTNKRIIDINRYFVFFFERRIETEYKSIRDVKVMVPNLLERFLDIGNVYIETPGNNPNIILESVDHPFVLQDEISAIRGHKEKVDKAKKENEDKKNMERWFGTILKTIEDTTRNRGAPDLRHKDLLTAMEYAHEYGLEVSVWGEAEPTSAMPPGYVLHQSPPPGTIMEAGSCIEVVLSTSLRTPLANQVQSY</sequence>
<dbReference type="Pfam" id="PF03703">
    <property type="entry name" value="bPH_2"/>
    <property type="match status" value="1"/>
</dbReference>
<keyword evidence="2" id="KW-0472">Membrane</keyword>
<organism evidence="4 5">
    <name type="scientific">Ktedonobacter robiniae</name>
    <dbReference type="NCBI Taxonomy" id="2778365"/>
    <lineage>
        <taxon>Bacteria</taxon>
        <taxon>Bacillati</taxon>
        <taxon>Chloroflexota</taxon>
        <taxon>Ktedonobacteria</taxon>
        <taxon>Ktedonobacterales</taxon>
        <taxon>Ktedonobacteraceae</taxon>
        <taxon>Ktedonobacter</taxon>
    </lineage>
</organism>
<dbReference type="CDD" id="cd06577">
    <property type="entry name" value="PASTA_pknB"/>
    <property type="match status" value="1"/>
</dbReference>
<keyword evidence="5" id="KW-1185">Reference proteome</keyword>
<evidence type="ECO:0000256" key="2">
    <source>
        <dbReference type="SAM" id="Phobius"/>
    </source>
</evidence>
<protein>
    <recommendedName>
        <fullName evidence="3">PASTA domain-containing protein</fullName>
    </recommendedName>
</protein>
<keyword evidence="2" id="KW-0812">Transmembrane</keyword>
<reference evidence="4 5" key="1">
    <citation type="journal article" date="2021" name="Int. J. Syst. Evol. Microbiol.">
        <title>Reticulibacter mediterranei gen. nov., sp. nov., within the new family Reticulibacteraceae fam. nov., and Ktedonospora formicarum gen. nov., sp. nov., Ktedonobacter robiniae sp. nov., Dictyobacter formicarum sp. nov. and Dictyobacter arantiisoli sp. nov., belonging to the class Ktedonobacteria.</title>
        <authorList>
            <person name="Yabe S."/>
            <person name="Zheng Y."/>
            <person name="Wang C.M."/>
            <person name="Sakai Y."/>
            <person name="Abe K."/>
            <person name="Yokota A."/>
            <person name="Donadio S."/>
            <person name="Cavaletti L."/>
            <person name="Monciardini P."/>
        </authorList>
    </citation>
    <scope>NUCLEOTIDE SEQUENCE [LARGE SCALE GENOMIC DNA]</scope>
    <source>
        <strain evidence="4 5">SOSP1-30</strain>
    </source>
</reference>
<dbReference type="PANTHER" id="PTHR37938:SF1">
    <property type="entry name" value="BLL0215 PROTEIN"/>
    <property type="match status" value="1"/>
</dbReference>
<comment type="caution">
    <text evidence="4">The sequence shown here is derived from an EMBL/GenBank/DDBJ whole genome shotgun (WGS) entry which is preliminary data.</text>
</comment>
<proteinExistence type="predicted"/>
<gene>
    <name evidence="4" type="ORF">KSB_25350</name>
</gene>
<dbReference type="Gene3D" id="3.30.10.20">
    <property type="match status" value="1"/>
</dbReference>
<evidence type="ECO:0000313" key="4">
    <source>
        <dbReference type="EMBL" id="GHO54060.1"/>
    </source>
</evidence>
<evidence type="ECO:0000259" key="3">
    <source>
        <dbReference type="PROSITE" id="PS51178"/>
    </source>
</evidence>
<feature type="domain" description="PASTA" evidence="3">
    <location>
        <begin position="461"/>
        <end position="529"/>
    </location>
</feature>
<dbReference type="EMBL" id="BNJG01000001">
    <property type="protein sequence ID" value="GHO54060.1"/>
    <property type="molecule type" value="Genomic_DNA"/>
</dbReference>
<feature type="transmembrane region" description="Helical" evidence="2">
    <location>
        <begin position="319"/>
        <end position="345"/>
    </location>
</feature>
<feature type="transmembrane region" description="Helical" evidence="2">
    <location>
        <begin position="92"/>
        <end position="112"/>
    </location>
</feature>
<dbReference type="InterPro" id="IPR005543">
    <property type="entry name" value="PASTA_dom"/>
</dbReference>
<dbReference type="Pfam" id="PF03793">
    <property type="entry name" value="PASTA"/>
    <property type="match status" value="1"/>
</dbReference>
<evidence type="ECO:0000313" key="5">
    <source>
        <dbReference type="Proteomes" id="UP000654345"/>
    </source>
</evidence>
<accession>A0ABQ3UN02</accession>
<evidence type="ECO:0000256" key="1">
    <source>
        <dbReference type="SAM" id="Coils"/>
    </source>
</evidence>
<dbReference type="Proteomes" id="UP000654345">
    <property type="component" value="Unassembled WGS sequence"/>
</dbReference>
<keyword evidence="1" id="KW-0175">Coiled coil</keyword>
<feature type="coiled-coil region" evidence="1">
    <location>
        <begin position="420"/>
        <end position="447"/>
    </location>
</feature>
<dbReference type="InterPro" id="IPR005182">
    <property type="entry name" value="YdbS-like_PH"/>
</dbReference>
<dbReference type="PROSITE" id="PS51178">
    <property type="entry name" value="PASTA"/>
    <property type="match status" value="1"/>
</dbReference>
<keyword evidence="2" id="KW-1133">Transmembrane helix</keyword>
<dbReference type="RefSeq" id="WP_201370813.1">
    <property type="nucleotide sequence ID" value="NZ_BNJG01000001.1"/>
</dbReference>
<name>A0ABQ3UN02_9CHLR</name>